<dbReference type="AlphaFoldDB" id="A0AAN1SHI9"/>
<dbReference type="KEGG" id="thl:TEH_12770"/>
<keyword evidence="1" id="KW-1133">Transmembrane helix</keyword>
<organism evidence="2 3">
    <name type="scientific">Tetragenococcus halophilus (strain DSM 20338 / JCM 20259 / NCIMB 9735 / NBRC 12172)</name>
    <name type="common">Pediococcus halophilus</name>
    <dbReference type="NCBI Taxonomy" id="945021"/>
    <lineage>
        <taxon>Bacteria</taxon>
        <taxon>Bacillati</taxon>
        <taxon>Bacillota</taxon>
        <taxon>Bacilli</taxon>
        <taxon>Lactobacillales</taxon>
        <taxon>Enterococcaceae</taxon>
        <taxon>Tetragenococcus</taxon>
    </lineage>
</organism>
<accession>A0AAN1SHI9</accession>
<dbReference type="EMBL" id="AP012046">
    <property type="protein sequence ID" value="BAK94604.1"/>
    <property type="molecule type" value="Genomic_DNA"/>
</dbReference>
<sequence>MGQKYPKKILNYLSYLKIYKLMDAIVLLLMVYFQLNIMYENFEKESGFSCEYKSK</sequence>
<gene>
    <name evidence="2" type="ordered locus">TEH_12770</name>
</gene>
<protein>
    <submittedName>
        <fullName evidence="2">Uncharacterized protein</fullName>
    </submittedName>
</protein>
<keyword evidence="1" id="KW-0812">Transmembrane</keyword>
<evidence type="ECO:0000313" key="2">
    <source>
        <dbReference type="EMBL" id="BAK94604.1"/>
    </source>
</evidence>
<evidence type="ECO:0000313" key="3">
    <source>
        <dbReference type="Proteomes" id="UP000002663"/>
    </source>
</evidence>
<reference evidence="2 3" key="1">
    <citation type="submission" date="2011-01" db="EMBL/GenBank/DDBJ databases">
        <title>Whole genome sequence of Tetragenococcus halophilus NBRC 12172.</title>
        <authorList>
            <person name="Nakazawa H."/>
            <person name="Omata S."/>
            <person name="Koga C."/>
            <person name="Watanabe Y."/>
            <person name="Katano Y."/>
            <person name="Ito N."/>
            <person name="Tsukatani N."/>
            <person name="Ankai A."/>
            <person name="Oguchi A."/>
            <person name="Fukui S."/>
            <person name="Yashiro I."/>
            <person name="Kamata S."/>
            <person name="Hashimoto Y."/>
            <person name="Yamazaki J."/>
            <person name="Taguchi H."/>
            <person name="Tanaka A."/>
            <person name="Koyama T."/>
            <person name="Ichige A."/>
            <person name="Hanya Y."/>
            <person name="Tanikawa S."/>
            <person name="Yamazaki S."/>
            <person name="Fujita N."/>
        </authorList>
    </citation>
    <scope>NUCLEOTIDE SEQUENCE [LARGE SCALE GENOMIC DNA]</scope>
    <source>
        <strain evidence="3">DSM 20338 / JCM 20259 / NCIMB 9735 / NBRC 12172</strain>
    </source>
</reference>
<evidence type="ECO:0000256" key="1">
    <source>
        <dbReference type="SAM" id="Phobius"/>
    </source>
</evidence>
<proteinExistence type="predicted"/>
<name>A0AAN1SHI9_TETHN</name>
<keyword evidence="1" id="KW-0472">Membrane</keyword>
<dbReference type="Proteomes" id="UP000002663">
    <property type="component" value="Chromosome"/>
</dbReference>
<feature type="transmembrane region" description="Helical" evidence="1">
    <location>
        <begin position="21"/>
        <end position="39"/>
    </location>
</feature>